<feature type="region of interest" description="Disordered" evidence="1">
    <location>
        <begin position="186"/>
        <end position="206"/>
    </location>
</feature>
<accession>A0ABV4BGP4</accession>
<organism evidence="3 4">
    <name type="scientific">Thioalkalicoccus limnaeus</name>
    <dbReference type="NCBI Taxonomy" id="120681"/>
    <lineage>
        <taxon>Bacteria</taxon>
        <taxon>Pseudomonadati</taxon>
        <taxon>Pseudomonadota</taxon>
        <taxon>Gammaproteobacteria</taxon>
        <taxon>Chromatiales</taxon>
        <taxon>Chromatiaceae</taxon>
        <taxon>Thioalkalicoccus</taxon>
    </lineage>
</organism>
<dbReference type="CDD" id="cd07177">
    <property type="entry name" value="terB_like"/>
    <property type="match status" value="1"/>
</dbReference>
<evidence type="ECO:0000256" key="1">
    <source>
        <dbReference type="SAM" id="MobiDB-lite"/>
    </source>
</evidence>
<protein>
    <submittedName>
        <fullName evidence="3">TerB family tellurite resistance protein</fullName>
    </submittedName>
</protein>
<comment type="caution">
    <text evidence="3">The sequence shown here is derived from an EMBL/GenBank/DDBJ whole genome shotgun (WGS) entry which is preliminary data.</text>
</comment>
<dbReference type="RefSeq" id="WP_369668100.1">
    <property type="nucleotide sequence ID" value="NZ_JBDKXB010000026.1"/>
</dbReference>
<dbReference type="InterPro" id="IPR007791">
    <property type="entry name" value="DjlA_N"/>
</dbReference>
<proteinExistence type="predicted"/>
<dbReference type="EMBL" id="JBDKXB010000026">
    <property type="protein sequence ID" value="MEY6433713.1"/>
    <property type="molecule type" value="Genomic_DNA"/>
</dbReference>
<evidence type="ECO:0000313" key="4">
    <source>
        <dbReference type="Proteomes" id="UP001564408"/>
    </source>
</evidence>
<dbReference type="Proteomes" id="UP001564408">
    <property type="component" value="Unassembled WGS sequence"/>
</dbReference>
<dbReference type="Gene3D" id="1.10.3680.10">
    <property type="entry name" value="TerB-like"/>
    <property type="match status" value="1"/>
</dbReference>
<keyword evidence="4" id="KW-1185">Reference proteome</keyword>
<name>A0ABV4BGP4_9GAMM</name>
<reference evidence="3 4" key="1">
    <citation type="submission" date="2024-05" db="EMBL/GenBank/DDBJ databases">
        <title>Genome Sequence and Characterization of the New Strain Purple Sulfur Bacterium of Genus Thioalkalicoccus.</title>
        <authorList>
            <person name="Bryantseva I.A."/>
            <person name="Kyndt J.A."/>
            <person name="Imhoff J.F."/>
        </authorList>
    </citation>
    <scope>NUCLEOTIDE SEQUENCE [LARGE SCALE GENOMIC DNA]</scope>
    <source>
        <strain evidence="3 4">Um2</strain>
    </source>
</reference>
<dbReference type="InterPro" id="IPR029024">
    <property type="entry name" value="TerB-like"/>
</dbReference>
<dbReference type="SUPFAM" id="SSF158682">
    <property type="entry name" value="TerB-like"/>
    <property type="match status" value="1"/>
</dbReference>
<feature type="domain" description="Co-chaperone DjlA N-terminal" evidence="2">
    <location>
        <begin position="45"/>
        <end position="157"/>
    </location>
</feature>
<evidence type="ECO:0000313" key="3">
    <source>
        <dbReference type="EMBL" id="MEY6433713.1"/>
    </source>
</evidence>
<evidence type="ECO:0000259" key="2">
    <source>
        <dbReference type="Pfam" id="PF05099"/>
    </source>
</evidence>
<gene>
    <name evidence="3" type="ORF">ABC977_15010</name>
</gene>
<sequence>MASQWQRRGENIVNAGIDFIGGVGSAFRGVGGRLKRGKHQNLIEAFCAVAGDVASQNGRILPGEIESFRRFLLDNHDNPFISAFSADELIEKFRGYAIAAFLGEEETFVRVISGIDPGDDEGKLVILGALAVAFADGECDMQEAECIVSYARRLNIDLDSLAQEFRIKLPDMHQHDALERPVSVLDQAASAPPPPPPLSRAAAPAPAAPTTEARKPLCKRCWAFLIAGQPRCDCGRDLSNDYPIR</sequence>
<dbReference type="Pfam" id="PF05099">
    <property type="entry name" value="TerB"/>
    <property type="match status" value="1"/>
</dbReference>